<evidence type="ECO:0000313" key="2">
    <source>
        <dbReference type="EMBL" id="EDQ99629.1"/>
    </source>
</evidence>
<evidence type="ECO:0000313" key="3">
    <source>
        <dbReference type="Proteomes" id="UP000001194"/>
    </source>
</evidence>
<dbReference type="Proteomes" id="UP000001194">
    <property type="component" value="Unassembled WGS sequence"/>
</dbReference>
<sequence length="98" mass="11097">MFMNCIAELVTDPAQLMSIDEAACNSKTSLRKMGWSLKGRRCFQRRIFVRSQRVSILLVLMIQGIMAYNVIPSSVTSAHFTNFVQEHVIPLTNPWPGP</sequence>
<name>B0E0J1_LACBS</name>
<accession>B0E0J1</accession>
<protein>
    <submittedName>
        <fullName evidence="2">Predicted protein</fullName>
    </submittedName>
</protein>
<keyword evidence="3" id="KW-1185">Reference proteome</keyword>
<keyword evidence="1" id="KW-0812">Transmembrane</keyword>
<reference evidence="2 3" key="1">
    <citation type="journal article" date="2008" name="Nature">
        <title>The genome of Laccaria bicolor provides insights into mycorrhizal symbiosis.</title>
        <authorList>
            <person name="Martin F."/>
            <person name="Aerts A."/>
            <person name="Ahren D."/>
            <person name="Brun A."/>
            <person name="Danchin E.G.J."/>
            <person name="Duchaussoy F."/>
            <person name="Gibon J."/>
            <person name="Kohler A."/>
            <person name="Lindquist E."/>
            <person name="Pereda V."/>
            <person name="Salamov A."/>
            <person name="Shapiro H.J."/>
            <person name="Wuyts J."/>
            <person name="Blaudez D."/>
            <person name="Buee M."/>
            <person name="Brokstein P."/>
            <person name="Canbaeck B."/>
            <person name="Cohen D."/>
            <person name="Courty P.E."/>
            <person name="Coutinho P.M."/>
            <person name="Delaruelle C."/>
            <person name="Detter J.C."/>
            <person name="Deveau A."/>
            <person name="DiFazio S."/>
            <person name="Duplessis S."/>
            <person name="Fraissinet-Tachet L."/>
            <person name="Lucic E."/>
            <person name="Frey-Klett P."/>
            <person name="Fourrey C."/>
            <person name="Feussner I."/>
            <person name="Gay G."/>
            <person name="Grimwood J."/>
            <person name="Hoegger P.J."/>
            <person name="Jain P."/>
            <person name="Kilaru S."/>
            <person name="Labbe J."/>
            <person name="Lin Y.C."/>
            <person name="Legue V."/>
            <person name="Le Tacon F."/>
            <person name="Marmeisse R."/>
            <person name="Melayah D."/>
            <person name="Montanini B."/>
            <person name="Muratet M."/>
            <person name="Nehls U."/>
            <person name="Niculita-Hirzel H."/>
            <person name="Oudot-Le Secq M.P."/>
            <person name="Peter M."/>
            <person name="Quesneville H."/>
            <person name="Rajashekar B."/>
            <person name="Reich M."/>
            <person name="Rouhier N."/>
            <person name="Schmutz J."/>
            <person name="Yin T."/>
            <person name="Chalot M."/>
            <person name="Henrissat B."/>
            <person name="Kuees U."/>
            <person name="Lucas S."/>
            <person name="Van de Peer Y."/>
            <person name="Podila G.K."/>
            <person name="Polle A."/>
            <person name="Pukkila P.J."/>
            <person name="Richardson P.M."/>
            <person name="Rouze P."/>
            <person name="Sanders I.R."/>
            <person name="Stajich J.E."/>
            <person name="Tunlid A."/>
            <person name="Tuskan G."/>
            <person name="Grigoriev I.V."/>
        </authorList>
    </citation>
    <scope>NUCLEOTIDE SEQUENCE [LARGE SCALE GENOMIC DNA]</scope>
    <source>
        <strain evidence="3">S238N-H82 / ATCC MYA-4686</strain>
    </source>
</reference>
<proteinExistence type="predicted"/>
<dbReference type="KEGG" id="lbc:LACBIDRAFT_316248"/>
<feature type="transmembrane region" description="Helical" evidence="1">
    <location>
        <begin position="54"/>
        <end position="71"/>
    </location>
</feature>
<gene>
    <name evidence="2" type="ORF">LACBIDRAFT_316248</name>
</gene>
<keyword evidence="1" id="KW-0472">Membrane</keyword>
<keyword evidence="1" id="KW-1133">Transmembrane helix</keyword>
<dbReference type="EMBL" id="DS547161">
    <property type="protein sequence ID" value="EDQ99629.1"/>
    <property type="molecule type" value="Genomic_DNA"/>
</dbReference>
<dbReference type="RefSeq" id="XP_001889740.1">
    <property type="nucleotide sequence ID" value="XM_001889705.1"/>
</dbReference>
<organism evidence="3">
    <name type="scientific">Laccaria bicolor (strain S238N-H82 / ATCC MYA-4686)</name>
    <name type="common">Bicoloured deceiver</name>
    <name type="synonym">Laccaria laccata var. bicolor</name>
    <dbReference type="NCBI Taxonomy" id="486041"/>
    <lineage>
        <taxon>Eukaryota</taxon>
        <taxon>Fungi</taxon>
        <taxon>Dikarya</taxon>
        <taxon>Basidiomycota</taxon>
        <taxon>Agaricomycotina</taxon>
        <taxon>Agaricomycetes</taxon>
        <taxon>Agaricomycetidae</taxon>
        <taxon>Agaricales</taxon>
        <taxon>Agaricineae</taxon>
        <taxon>Hydnangiaceae</taxon>
        <taxon>Laccaria</taxon>
    </lineage>
</organism>
<dbReference type="InParanoid" id="B0E0J1"/>
<dbReference type="GeneID" id="6085360"/>
<evidence type="ECO:0000256" key="1">
    <source>
        <dbReference type="SAM" id="Phobius"/>
    </source>
</evidence>
<dbReference type="HOGENOM" id="CLU_056788_11_2_1"/>
<dbReference type="AlphaFoldDB" id="B0E0J1"/>
<dbReference type="OrthoDB" id="2142724at2759"/>